<proteinExistence type="predicted"/>
<dbReference type="Proteomes" id="UP000176944">
    <property type="component" value="Chromosome"/>
</dbReference>
<accession>A0A9Q9STM5</accession>
<dbReference type="EMBL" id="CP017708">
    <property type="protein sequence ID" value="WAN69442.1"/>
    <property type="molecule type" value="Genomic_DNA"/>
</dbReference>
<reference evidence="1" key="2">
    <citation type="submission" date="2022-10" db="EMBL/GenBank/DDBJ databases">
        <authorList>
            <person name="Ngo T.-E."/>
        </authorList>
    </citation>
    <scope>NUCLEOTIDE SEQUENCE</scope>
    <source>
        <strain evidence="1">JHB</strain>
    </source>
</reference>
<gene>
    <name evidence="1" type="ORF">BJP36_35725</name>
</gene>
<name>A0A9Q9STM5_MOOP1</name>
<reference evidence="1" key="1">
    <citation type="journal article" date="2017" name="Proc. Natl. Acad. Sci. U.S.A.">
        <title>Comparative genomics uncovers the prolific and distinctive metabolic potential of the cyanobacterial genus Moorea.</title>
        <authorList>
            <person name="Leao T."/>
            <person name="Castelao G."/>
            <person name="Korobeynikov A."/>
            <person name="Monroe E.A."/>
            <person name="Podell S."/>
            <person name="Glukhov E."/>
            <person name="Allen E.E."/>
            <person name="Gerwick W.H."/>
            <person name="Gerwick L."/>
        </authorList>
    </citation>
    <scope>NUCLEOTIDE SEQUENCE</scope>
    <source>
        <strain evidence="1">JHB</strain>
    </source>
</reference>
<evidence type="ECO:0000313" key="1">
    <source>
        <dbReference type="EMBL" id="WAN69442.1"/>
    </source>
</evidence>
<organism evidence="1">
    <name type="scientific">Moorena producens (strain JHB)</name>
    <dbReference type="NCBI Taxonomy" id="1454205"/>
    <lineage>
        <taxon>Bacteria</taxon>
        <taxon>Bacillati</taxon>
        <taxon>Cyanobacteriota</taxon>
        <taxon>Cyanophyceae</taxon>
        <taxon>Coleofasciculales</taxon>
        <taxon>Coleofasciculaceae</taxon>
        <taxon>Moorena</taxon>
    </lineage>
</organism>
<protein>
    <submittedName>
        <fullName evidence="1">Uncharacterized protein</fullName>
    </submittedName>
</protein>
<dbReference type="AlphaFoldDB" id="A0A9Q9STM5"/>
<sequence length="89" mass="9898">MISSSTNMQLPELTLWWNGESHQFSGFRSVVELDNLPTGTMAEKFNILLFPYSLLPTPYSLPSSVNQPYLLFGAILSRDFTLAALGLSN</sequence>